<dbReference type="InterPro" id="IPR050468">
    <property type="entry name" value="Cuticle_Struct_Prot"/>
</dbReference>
<dbReference type="PRINTS" id="PR00947">
    <property type="entry name" value="CUTICLE"/>
</dbReference>
<dbReference type="PROSITE" id="PS00233">
    <property type="entry name" value="CHIT_BIND_RR_1"/>
    <property type="match status" value="1"/>
</dbReference>
<dbReference type="Pfam" id="PF00379">
    <property type="entry name" value="Chitin_bind_4"/>
    <property type="match status" value="1"/>
</dbReference>
<dbReference type="PANTHER" id="PTHR10380">
    <property type="entry name" value="CUTICLE PROTEIN"/>
    <property type="match status" value="1"/>
</dbReference>
<dbReference type="Proteomes" id="UP001314205">
    <property type="component" value="Unassembled WGS sequence"/>
</dbReference>
<gene>
    <name evidence="5" type="ORF">PARMNEM_LOCUS22456</name>
</gene>
<protein>
    <recommendedName>
        <fullName evidence="7">Larval cuticle protein 1</fullName>
    </recommendedName>
</protein>
<sequence length="152" mass="16638">MYKRTSFERLGISRSSGSNETKPNASNMKMMIAVALALVAVASAVPVTDVKPEVGLRAYVEPVKTIRSESSQQPEGPYSFSFETENGITREENGQLKEVLDEENKPQTVVVVRGAYSYTDNDGKIETINYYADETGFHAEGPSIPTGAPSRR</sequence>
<evidence type="ECO:0000313" key="6">
    <source>
        <dbReference type="Proteomes" id="UP001314205"/>
    </source>
</evidence>
<dbReference type="PANTHER" id="PTHR10380:SF233">
    <property type="entry name" value="CUTICULAR PROTEIN 47EB-RELATED"/>
    <property type="match status" value="1"/>
</dbReference>
<evidence type="ECO:0000256" key="1">
    <source>
        <dbReference type="ARBA" id="ARBA00022460"/>
    </source>
</evidence>
<evidence type="ECO:0000256" key="4">
    <source>
        <dbReference type="SAM" id="MobiDB-lite"/>
    </source>
</evidence>
<name>A0AAV1MAN2_9NEOP</name>
<keyword evidence="6" id="KW-1185">Reference proteome</keyword>
<feature type="compositionally biased region" description="Polar residues" evidence="4">
    <location>
        <begin position="13"/>
        <end position="24"/>
    </location>
</feature>
<accession>A0AAV1MAN2</accession>
<reference evidence="5 6" key="1">
    <citation type="submission" date="2023-11" db="EMBL/GenBank/DDBJ databases">
        <authorList>
            <person name="Hedman E."/>
            <person name="Englund M."/>
            <person name="Stromberg M."/>
            <person name="Nyberg Akerstrom W."/>
            <person name="Nylinder S."/>
            <person name="Jareborg N."/>
            <person name="Kallberg Y."/>
            <person name="Kronander E."/>
        </authorList>
    </citation>
    <scope>NUCLEOTIDE SEQUENCE [LARGE SCALE GENOMIC DNA]</scope>
</reference>
<feature type="region of interest" description="Disordered" evidence="4">
    <location>
        <begin position="66"/>
        <end position="86"/>
    </location>
</feature>
<evidence type="ECO:0000256" key="3">
    <source>
        <dbReference type="PROSITE-ProRule" id="PRU00497"/>
    </source>
</evidence>
<dbReference type="GO" id="GO:0008010">
    <property type="term" value="F:structural constituent of chitin-based larval cuticle"/>
    <property type="evidence" value="ECO:0007669"/>
    <property type="project" value="TreeGrafter"/>
</dbReference>
<evidence type="ECO:0008006" key="7">
    <source>
        <dbReference type="Google" id="ProtNLM"/>
    </source>
</evidence>
<feature type="region of interest" description="Disordered" evidence="4">
    <location>
        <begin position="1"/>
        <end position="24"/>
    </location>
</feature>
<proteinExistence type="predicted"/>
<keyword evidence="2" id="KW-0732">Signal</keyword>
<organism evidence="5 6">
    <name type="scientific">Parnassius mnemosyne</name>
    <name type="common">clouded apollo</name>
    <dbReference type="NCBI Taxonomy" id="213953"/>
    <lineage>
        <taxon>Eukaryota</taxon>
        <taxon>Metazoa</taxon>
        <taxon>Ecdysozoa</taxon>
        <taxon>Arthropoda</taxon>
        <taxon>Hexapoda</taxon>
        <taxon>Insecta</taxon>
        <taxon>Pterygota</taxon>
        <taxon>Neoptera</taxon>
        <taxon>Endopterygota</taxon>
        <taxon>Lepidoptera</taxon>
        <taxon>Glossata</taxon>
        <taxon>Ditrysia</taxon>
        <taxon>Papilionoidea</taxon>
        <taxon>Papilionidae</taxon>
        <taxon>Parnassiinae</taxon>
        <taxon>Parnassini</taxon>
        <taxon>Parnassius</taxon>
        <taxon>Driopa</taxon>
    </lineage>
</organism>
<dbReference type="EMBL" id="CAVLGL010000159">
    <property type="protein sequence ID" value="CAK1604199.1"/>
    <property type="molecule type" value="Genomic_DNA"/>
</dbReference>
<dbReference type="PROSITE" id="PS51155">
    <property type="entry name" value="CHIT_BIND_RR_2"/>
    <property type="match status" value="1"/>
</dbReference>
<evidence type="ECO:0000313" key="5">
    <source>
        <dbReference type="EMBL" id="CAK1604199.1"/>
    </source>
</evidence>
<dbReference type="InterPro" id="IPR000618">
    <property type="entry name" value="Insect_cuticle"/>
</dbReference>
<dbReference type="GO" id="GO:0062129">
    <property type="term" value="C:chitin-based extracellular matrix"/>
    <property type="evidence" value="ECO:0007669"/>
    <property type="project" value="TreeGrafter"/>
</dbReference>
<dbReference type="AlphaFoldDB" id="A0AAV1MAN2"/>
<keyword evidence="1 3" id="KW-0193">Cuticle</keyword>
<dbReference type="InterPro" id="IPR031311">
    <property type="entry name" value="CHIT_BIND_RR_consensus"/>
</dbReference>
<evidence type="ECO:0000256" key="2">
    <source>
        <dbReference type="ARBA" id="ARBA00022729"/>
    </source>
</evidence>
<comment type="caution">
    <text evidence="5">The sequence shown here is derived from an EMBL/GenBank/DDBJ whole genome shotgun (WGS) entry which is preliminary data.</text>
</comment>